<dbReference type="EMBL" id="QKZL01000022">
    <property type="protein sequence ID" value="PZX12824.1"/>
    <property type="molecule type" value="Genomic_DNA"/>
</dbReference>
<evidence type="ECO:0000313" key="2">
    <source>
        <dbReference type="EMBL" id="PZX12824.1"/>
    </source>
</evidence>
<evidence type="ECO:0000256" key="1">
    <source>
        <dbReference type="SAM" id="Phobius"/>
    </source>
</evidence>
<keyword evidence="1" id="KW-0812">Transmembrane</keyword>
<keyword evidence="1" id="KW-0472">Membrane</keyword>
<proteinExistence type="predicted"/>
<comment type="caution">
    <text evidence="2">The sequence shown here is derived from an EMBL/GenBank/DDBJ whole genome shotgun (WGS) entry which is preliminary data.</text>
</comment>
<keyword evidence="1" id="KW-1133">Transmembrane helix</keyword>
<feature type="transmembrane region" description="Helical" evidence="1">
    <location>
        <begin position="98"/>
        <end position="119"/>
    </location>
</feature>
<keyword evidence="3" id="KW-1185">Reference proteome</keyword>
<reference evidence="2 3" key="1">
    <citation type="submission" date="2018-06" db="EMBL/GenBank/DDBJ databases">
        <title>Genomic Encyclopedia of Archaeal and Bacterial Type Strains, Phase II (KMG-II): from individual species to whole genera.</title>
        <authorList>
            <person name="Goeker M."/>
        </authorList>
    </citation>
    <scope>NUCLEOTIDE SEQUENCE [LARGE SCALE GENOMIC DNA]</scope>
    <source>
        <strain evidence="2 3">DSM 22009</strain>
    </source>
</reference>
<accession>A0A2W7N7H3</accession>
<protein>
    <submittedName>
        <fullName evidence="2">Uncharacterized protein</fullName>
    </submittedName>
</protein>
<organism evidence="2 3">
    <name type="scientific">Palleronia aestuarii</name>
    <dbReference type="NCBI Taxonomy" id="568105"/>
    <lineage>
        <taxon>Bacteria</taxon>
        <taxon>Pseudomonadati</taxon>
        <taxon>Pseudomonadota</taxon>
        <taxon>Alphaproteobacteria</taxon>
        <taxon>Rhodobacterales</taxon>
        <taxon>Roseobacteraceae</taxon>
        <taxon>Palleronia</taxon>
    </lineage>
</organism>
<name>A0A2W7N7H3_9RHOB</name>
<sequence length="190" mass="21215">MSADRIDYILTLIEEAIEREQNGMRDRSRAEGEIAELIRNEDNDARDLDNLTHALERRRASTDFDVPHVVDYLQGSLDKVILRGDSERKWWLSERDRMTYRIIIVAFGATAFFGILSPYMSSDGIVGLFACALSGLCLLGMAIYPFRAFPARARAQQHSDALGAFITSARTLKLRLASITSIKGDKTAAG</sequence>
<gene>
    <name evidence="2" type="ORF">LX81_03531</name>
</gene>
<dbReference type="Proteomes" id="UP000248916">
    <property type="component" value="Unassembled WGS sequence"/>
</dbReference>
<evidence type="ECO:0000313" key="3">
    <source>
        <dbReference type="Proteomes" id="UP000248916"/>
    </source>
</evidence>
<dbReference type="RefSeq" id="WP_111538577.1">
    <property type="nucleotide sequence ID" value="NZ_QKZL01000022.1"/>
</dbReference>
<dbReference type="AlphaFoldDB" id="A0A2W7N7H3"/>
<feature type="transmembrane region" description="Helical" evidence="1">
    <location>
        <begin position="125"/>
        <end position="146"/>
    </location>
</feature>